<dbReference type="PANTHER" id="PTHR11008:SF41">
    <property type="entry name" value="RE70318P"/>
    <property type="match status" value="1"/>
</dbReference>
<dbReference type="EMBL" id="OU896713">
    <property type="protein sequence ID" value="CAH1176096.1"/>
    <property type="molecule type" value="Genomic_DNA"/>
</dbReference>
<dbReference type="Proteomes" id="UP001153737">
    <property type="component" value="Chromosome 7"/>
</dbReference>
<evidence type="ECO:0000256" key="4">
    <source>
        <dbReference type="SAM" id="SignalP"/>
    </source>
</evidence>
<accession>A0A9P0DXH4</accession>
<dbReference type="PANTHER" id="PTHR11008">
    <property type="entry name" value="PROTEIN TAKEOUT-LIKE PROTEIN"/>
    <property type="match status" value="1"/>
</dbReference>
<keyword evidence="2" id="KW-0090">Biological rhythms</keyword>
<reference evidence="5" key="1">
    <citation type="submission" date="2022-01" db="EMBL/GenBank/DDBJ databases">
        <authorList>
            <person name="King R."/>
        </authorList>
    </citation>
    <scope>NUCLEOTIDE SEQUENCE</scope>
</reference>
<evidence type="ECO:0000313" key="5">
    <source>
        <dbReference type="EMBL" id="CAH1176096.1"/>
    </source>
</evidence>
<protein>
    <submittedName>
        <fullName evidence="5">Uncharacterized protein</fullName>
    </submittedName>
</protein>
<dbReference type="Gene3D" id="3.15.10.30">
    <property type="entry name" value="Haemolymph juvenile hormone binding protein"/>
    <property type="match status" value="1"/>
</dbReference>
<dbReference type="SMART" id="SM00700">
    <property type="entry name" value="JHBP"/>
    <property type="match status" value="1"/>
</dbReference>
<feature type="chain" id="PRO_5040323957" evidence="4">
    <location>
        <begin position="18"/>
        <end position="255"/>
    </location>
</feature>
<dbReference type="GO" id="GO:0005615">
    <property type="term" value="C:extracellular space"/>
    <property type="evidence" value="ECO:0007669"/>
    <property type="project" value="TreeGrafter"/>
</dbReference>
<dbReference type="FunFam" id="3.15.10.30:FF:000001">
    <property type="entry name" value="Takeout-like protein 1"/>
    <property type="match status" value="1"/>
</dbReference>
<comment type="similarity">
    <text evidence="3">Belongs to the TO family.</text>
</comment>
<gene>
    <name evidence="5" type="ORF">PHAECO_LOCUS11343</name>
</gene>
<dbReference type="InterPro" id="IPR010562">
    <property type="entry name" value="Haemolymph_juvenile_hormone-bd"/>
</dbReference>
<evidence type="ECO:0000256" key="1">
    <source>
        <dbReference type="ARBA" id="ARBA00022729"/>
    </source>
</evidence>
<evidence type="ECO:0000313" key="6">
    <source>
        <dbReference type="Proteomes" id="UP001153737"/>
    </source>
</evidence>
<keyword evidence="1 4" id="KW-0732">Signal</keyword>
<dbReference type="Pfam" id="PF06585">
    <property type="entry name" value="JHBP"/>
    <property type="match status" value="1"/>
</dbReference>
<evidence type="ECO:0000256" key="3">
    <source>
        <dbReference type="ARBA" id="ARBA00060902"/>
    </source>
</evidence>
<reference evidence="5" key="2">
    <citation type="submission" date="2022-10" db="EMBL/GenBank/DDBJ databases">
        <authorList>
            <consortium name="ENA_rothamsted_submissions"/>
            <consortium name="culmorum"/>
            <person name="King R."/>
        </authorList>
    </citation>
    <scope>NUCLEOTIDE SEQUENCE</scope>
</reference>
<dbReference type="OrthoDB" id="8185902at2759"/>
<dbReference type="AlphaFoldDB" id="A0A9P0DXH4"/>
<name>A0A9P0DXH4_PHACE</name>
<feature type="signal peptide" evidence="4">
    <location>
        <begin position="1"/>
        <end position="17"/>
    </location>
</feature>
<proteinExistence type="inferred from homology"/>
<sequence length="255" mass="28939">MWRLCFFIGICLLPVFGSEIPPYIKQCYEGEPDVIECFKGAIHHLRPYLRQGIKEIELPSVEPFKMEELSLSLTTGPNGYKVSLKDIDVFGASQFTVRKLRLSTEKSPFETKIKIPQLKIHSRYESSGVLIILPASGNGTFDGKLDDILATVKGTVKIQEKDNKKYLHVETLTVNLLVKDIHLEVKNIYNNNIILTQAINLFLRQNGMEVFNVMLPQLKLKLSKLFMDIANSLLSHVSLDTFYVPKGTSEEVTKH</sequence>
<organism evidence="5 6">
    <name type="scientific">Phaedon cochleariae</name>
    <name type="common">Mustard beetle</name>
    <dbReference type="NCBI Taxonomy" id="80249"/>
    <lineage>
        <taxon>Eukaryota</taxon>
        <taxon>Metazoa</taxon>
        <taxon>Ecdysozoa</taxon>
        <taxon>Arthropoda</taxon>
        <taxon>Hexapoda</taxon>
        <taxon>Insecta</taxon>
        <taxon>Pterygota</taxon>
        <taxon>Neoptera</taxon>
        <taxon>Endopterygota</taxon>
        <taxon>Coleoptera</taxon>
        <taxon>Polyphaga</taxon>
        <taxon>Cucujiformia</taxon>
        <taxon>Chrysomeloidea</taxon>
        <taxon>Chrysomelidae</taxon>
        <taxon>Chrysomelinae</taxon>
        <taxon>Chrysomelini</taxon>
        <taxon>Phaedon</taxon>
    </lineage>
</organism>
<dbReference type="InterPro" id="IPR038606">
    <property type="entry name" value="To_sf"/>
</dbReference>
<keyword evidence="6" id="KW-1185">Reference proteome</keyword>
<dbReference type="GO" id="GO:0007623">
    <property type="term" value="P:circadian rhythm"/>
    <property type="evidence" value="ECO:0007669"/>
    <property type="project" value="UniProtKB-ARBA"/>
</dbReference>
<evidence type="ECO:0000256" key="2">
    <source>
        <dbReference type="ARBA" id="ARBA00023108"/>
    </source>
</evidence>